<keyword evidence="2 5" id="KW-1133">Transmembrane helix</keyword>
<name>S4NV58_9NEOP</name>
<accession>S4NV58</accession>
<reference evidence="6" key="1">
    <citation type="journal article" date="2013" name="BMC Genomics">
        <title>Unscrambling butterfly oogenesis.</title>
        <authorList>
            <person name="Carter J.M."/>
            <person name="Baker S.C."/>
            <person name="Pink R."/>
            <person name="Carter D.R."/>
            <person name="Collins A."/>
            <person name="Tomlin J."/>
            <person name="Gibbs M."/>
            <person name="Breuker C.J."/>
        </authorList>
    </citation>
    <scope>NUCLEOTIDE SEQUENCE</scope>
    <source>
        <tissue evidence="6">Ovary</tissue>
    </source>
</reference>
<evidence type="ECO:0000256" key="2">
    <source>
        <dbReference type="ARBA" id="ARBA00022989"/>
    </source>
</evidence>
<dbReference type="AlphaFoldDB" id="S4NV58"/>
<dbReference type="Gene3D" id="1.20.1560.10">
    <property type="entry name" value="ABC transporter type 1, transmembrane domain"/>
    <property type="match status" value="1"/>
</dbReference>
<reference evidence="6" key="2">
    <citation type="submission" date="2013-05" db="EMBL/GenBank/DDBJ databases">
        <authorList>
            <person name="Carter J.-M."/>
            <person name="Baker S.C."/>
            <person name="Pink R."/>
            <person name="Carter D.R.F."/>
            <person name="Collins A."/>
            <person name="Tomlin J."/>
            <person name="Gibbs M."/>
            <person name="Breuker C.J."/>
        </authorList>
    </citation>
    <scope>NUCLEOTIDE SEQUENCE</scope>
    <source>
        <tissue evidence="6">Ovary</tissue>
    </source>
</reference>
<sequence>TEALLGNTGIANENISESETEDDEDVPSISFFTLFRFASLTDKLCIALATVTALISGCTTPLNTLLFAAYVQSM</sequence>
<evidence type="ECO:0000256" key="4">
    <source>
        <dbReference type="SAM" id="MobiDB-lite"/>
    </source>
</evidence>
<protein>
    <submittedName>
        <fullName evidence="6">ATP-binding cassette sub-family B member 1</fullName>
    </submittedName>
</protein>
<proteinExistence type="predicted"/>
<feature type="region of interest" description="Disordered" evidence="4">
    <location>
        <begin position="1"/>
        <end position="24"/>
    </location>
</feature>
<feature type="transmembrane region" description="Helical" evidence="5">
    <location>
        <begin position="44"/>
        <end position="71"/>
    </location>
</feature>
<organism evidence="6">
    <name type="scientific">Pararge aegeria</name>
    <name type="common">speckled wood butterfly</name>
    <dbReference type="NCBI Taxonomy" id="116150"/>
    <lineage>
        <taxon>Eukaryota</taxon>
        <taxon>Metazoa</taxon>
        <taxon>Ecdysozoa</taxon>
        <taxon>Arthropoda</taxon>
        <taxon>Hexapoda</taxon>
        <taxon>Insecta</taxon>
        <taxon>Pterygota</taxon>
        <taxon>Neoptera</taxon>
        <taxon>Endopterygota</taxon>
        <taxon>Lepidoptera</taxon>
        <taxon>Glossata</taxon>
        <taxon>Ditrysia</taxon>
        <taxon>Papilionoidea</taxon>
        <taxon>Nymphalidae</taxon>
        <taxon>Satyrinae</taxon>
        <taxon>Satyrini</taxon>
        <taxon>Parargina</taxon>
        <taxon>Pararge</taxon>
    </lineage>
</organism>
<evidence type="ECO:0000256" key="3">
    <source>
        <dbReference type="ARBA" id="ARBA00023136"/>
    </source>
</evidence>
<feature type="non-terminal residue" evidence="6">
    <location>
        <position position="1"/>
    </location>
</feature>
<dbReference type="GO" id="GO:0005524">
    <property type="term" value="F:ATP binding"/>
    <property type="evidence" value="ECO:0007669"/>
    <property type="project" value="UniProtKB-KW"/>
</dbReference>
<evidence type="ECO:0000256" key="5">
    <source>
        <dbReference type="SAM" id="Phobius"/>
    </source>
</evidence>
<keyword evidence="6" id="KW-0067">ATP-binding</keyword>
<evidence type="ECO:0000313" key="6">
    <source>
        <dbReference type="EMBL" id="JAA82656.1"/>
    </source>
</evidence>
<dbReference type="EMBL" id="GAIX01009904">
    <property type="protein sequence ID" value="JAA82656.1"/>
    <property type="molecule type" value="Transcribed_RNA"/>
</dbReference>
<keyword evidence="1 5" id="KW-0812">Transmembrane</keyword>
<feature type="non-terminal residue" evidence="6">
    <location>
        <position position="74"/>
    </location>
</feature>
<dbReference type="GO" id="GO:0016020">
    <property type="term" value="C:membrane"/>
    <property type="evidence" value="ECO:0007669"/>
    <property type="project" value="InterPro"/>
</dbReference>
<keyword evidence="6" id="KW-0547">Nucleotide-binding</keyword>
<dbReference type="InterPro" id="IPR036640">
    <property type="entry name" value="ABC1_TM_sf"/>
</dbReference>
<keyword evidence="3 5" id="KW-0472">Membrane</keyword>
<evidence type="ECO:0000256" key="1">
    <source>
        <dbReference type="ARBA" id="ARBA00022692"/>
    </source>
</evidence>